<reference evidence="1 2" key="1">
    <citation type="submission" date="2018-09" db="EMBL/GenBank/DDBJ databases">
        <title>Genomic Encyclopedia of Archaeal and Bacterial Type Strains, Phase II (KMG-II): from individual species to whole genera.</title>
        <authorList>
            <person name="Goeker M."/>
        </authorList>
    </citation>
    <scope>NUCLEOTIDE SEQUENCE [LARGE SCALE GENOMIC DNA]</scope>
    <source>
        <strain evidence="1 2">DSM 27148</strain>
    </source>
</reference>
<accession>A0A419VWL7</accession>
<dbReference type="EMBL" id="RAPN01000004">
    <property type="protein sequence ID" value="RKD86543.1"/>
    <property type="molecule type" value="Genomic_DNA"/>
</dbReference>
<keyword evidence="2" id="KW-1185">Reference proteome</keyword>
<dbReference type="OrthoDB" id="7675395at2"/>
<dbReference type="Proteomes" id="UP000283387">
    <property type="component" value="Unassembled WGS sequence"/>
</dbReference>
<dbReference type="SUPFAM" id="SSF63829">
    <property type="entry name" value="Calcium-dependent phosphotriesterase"/>
    <property type="match status" value="1"/>
</dbReference>
<comment type="caution">
    <text evidence="1">The sequence shown here is derived from an EMBL/GenBank/DDBJ whole genome shotgun (WGS) entry which is preliminary data.</text>
</comment>
<dbReference type="Gene3D" id="2.120.10.30">
    <property type="entry name" value="TolB, C-terminal domain"/>
    <property type="match status" value="1"/>
</dbReference>
<evidence type="ECO:0008006" key="3">
    <source>
        <dbReference type="Google" id="ProtNLM"/>
    </source>
</evidence>
<protein>
    <recommendedName>
        <fullName evidence="3">Sugar lactone lactonase YvrE</fullName>
    </recommendedName>
</protein>
<dbReference type="InterPro" id="IPR011042">
    <property type="entry name" value="6-blade_b-propeller_TolB-like"/>
</dbReference>
<gene>
    <name evidence="1" type="ORF">BC643_4241</name>
</gene>
<proteinExistence type="predicted"/>
<dbReference type="RefSeq" id="WP_120275231.1">
    <property type="nucleotide sequence ID" value="NZ_RAPN01000004.1"/>
</dbReference>
<dbReference type="AlphaFoldDB" id="A0A419VWL7"/>
<sequence>MKPKYLLVLLYFITISFQASSQKLVEVWRTGPTLKTPESALYDPASQIIYVANINGNPTDKDGNGFISLLNPDGTIKQLEWVTGLNGPKGMAIFDGKLYVSDIDQLVEIDIAHAKIVKRYPAPNAIFLNDVAACQNGMIFVSDNRAGRIHVLKDGNFSVWLEGDDFMQTNGLYTENGKLYAGSEVLKEIDIKTKTIKVIQTGCQGIDGLDKDELGNFVFSNWVGRIFYLEDGKLTKMWDSTAENLNTADVFYANELKLLFVPTFFDNQIIAYKIEH</sequence>
<organism evidence="1 2">
    <name type="scientific">Mangrovibacterium diazotrophicum</name>
    <dbReference type="NCBI Taxonomy" id="1261403"/>
    <lineage>
        <taxon>Bacteria</taxon>
        <taxon>Pseudomonadati</taxon>
        <taxon>Bacteroidota</taxon>
        <taxon>Bacteroidia</taxon>
        <taxon>Marinilabiliales</taxon>
        <taxon>Prolixibacteraceae</taxon>
        <taxon>Mangrovibacterium</taxon>
    </lineage>
</organism>
<evidence type="ECO:0000313" key="1">
    <source>
        <dbReference type="EMBL" id="RKD86543.1"/>
    </source>
</evidence>
<evidence type="ECO:0000313" key="2">
    <source>
        <dbReference type="Proteomes" id="UP000283387"/>
    </source>
</evidence>
<name>A0A419VWL7_9BACT</name>